<dbReference type="PRINTS" id="PR00080">
    <property type="entry name" value="SDRFAMILY"/>
</dbReference>
<dbReference type="FunFam" id="3.40.50.720:FF:000047">
    <property type="entry name" value="NADP-dependent L-serine/L-allo-threonine dehydrogenase"/>
    <property type="match status" value="1"/>
</dbReference>
<protein>
    <recommendedName>
        <fullName evidence="6">Dehydrogenase</fullName>
    </recommendedName>
</protein>
<comment type="similarity">
    <text evidence="1 3">Belongs to the short-chain dehydrogenases/reductases (SDR) family.</text>
</comment>
<evidence type="ECO:0000256" key="2">
    <source>
        <dbReference type="ARBA" id="ARBA00023002"/>
    </source>
</evidence>
<dbReference type="AlphaFoldDB" id="A0A1B0DIX7"/>
<reference evidence="4" key="1">
    <citation type="submission" date="2022-08" db="UniProtKB">
        <authorList>
            <consortium name="EnsemblMetazoa"/>
        </authorList>
    </citation>
    <scope>IDENTIFICATION</scope>
    <source>
        <strain evidence="4">Israel</strain>
    </source>
</reference>
<dbReference type="VEuPathDB" id="VectorBase:PPAPM1_000777"/>
<dbReference type="InterPro" id="IPR002347">
    <property type="entry name" value="SDR_fam"/>
</dbReference>
<dbReference type="Gene3D" id="3.40.50.720">
    <property type="entry name" value="NAD(P)-binding Rossmann-like Domain"/>
    <property type="match status" value="1"/>
</dbReference>
<dbReference type="PRINTS" id="PR00081">
    <property type="entry name" value="GDHRDH"/>
</dbReference>
<sequence length="188" mass="20662">MDRWVNKVAVVTGASSGIGAGIAKDLVRAGMIVVGLARKVKKVEELKDDLPEKVRDNLHAVKCDVMKEEEIIQTFEWIGENVGGVDVLVNNAGFLDTSVRLIDENNSAAIYNTINTNIMGLILCTREAFKTMKKGSFVGHVININSVAGHIVPQTVDPYTLNVYPASKFAVTALTEMFRQEFYKESSK</sequence>
<dbReference type="PANTHER" id="PTHR43115:SF4">
    <property type="entry name" value="DEHYDROGENASE_REDUCTASE SDR FAMILY MEMBER 11"/>
    <property type="match status" value="1"/>
</dbReference>
<evidence type="ECO:0000313" key="5">
    <source>
        <dbReference type="Proteomes" id="UP000092462"/>
    </source>
</evidence>
<dbReference type="GO" id="GO:0016616">
    <property type="term" value="F:oxidoreductase activity, acting on the CH-OH group of donors, NAD or NADP as acceptor"/>
    <property type="evidence" value="ECO:0007669"/>
    <property type="project" value="UniProtKB-ARBA"/>
</dbReference>
<dbReference type="Pfam" id="PF00106">
    <property type="entry name" value="adh_short"/>
    <property type="match status" value="1"/>
</dbReference>
<proteinExistence type="inferred from homology"/>
<evidence type="ECO:0000256" key="3">
    <source>
        <dbReference type="RuleBase" id="RU000363"/>
    </source>
</evidence>
<accession>A0A1B0DIX7</accession>
<dbReference type="InterPro" id="IPR020904">
    <property type="entry name" value="Sc_DH/Rdtase_CS"/>
</dbReference>
<dbReference type="EMBL" id="AJVK01034577">
    <property type="status" value="NOT_ANNOTATED_CDS"/>
    <property type="molecule type" value="Genomic_DNA"/>
</dbReference>
<organism evidence="4 5">
    <name type="scientific">Phlebotomus papatasi</name>
    <name type="common">Sandfly</name>
    <dbReference type="NCBI Taxonomy" id="29031"/>
    <lineage>
        <taxon>Eukaryota</taxon>
        <taxon>Metazoa</taxon>
        <taxon>Ecdysozoa</taxon>
        <taxon>Arthropoda</taxon>
        <taxon>Hexapoda</taxon>
        <taxon>Insecta</taxon>
        <taxon>Pterygota</taxon>
        <taxon>Neoptera</taxon>
        <taxon>Endopterygota</taxon>
        <taxon>Diptera</taxon>
        <taxon>Nematocera</taxon>
        <taxon>Psychodoidea</taxon>
        <taxon>Psychodidae</taxon>
        <taxon>Phlebotomus</taxon>
        <taxon>Phlebotomus</taxon>
    </lineage>
</organism>
<dbReference type="Proteomes" id="UP000092462">
    <property type="component" value="Unassembled WGS sequence"/>
</dbReference>
<name>A0A1B0DIX7_PHLPP</name>
<keyword evidence="5" id="KW-1185">Reference proteome</keyword>
<dbReference type="PROSITE" id="PS00061">
    <property type="entry name" value="ADH_SHORT"/>
    <property type="match status" value="1"/>
</dbReference>
<evidence type="ECO:0008006" key="6">
    <source>
        <dbReference type="Google" id="ProtNLM"/>
    </source>
</evidence>
<dbReference type="PANTHER" id="PTHR43115">
    <property type="entry name" value="DEHYDROGENASE/REDUCTASE SDR FAMILY MEMBER 11"/>
    <property type="match status" value="1"/>
</dbReference>
<evidence type="ECO:0000256" key="1">
    <source>
        <dbReference type="ARBA" id="ARBA00006484"/>
    </source>
</evidence>
<evidence type="ECO:0000313" key="4">
    <source>
        <dbReference type="EnsemblMetazoa" id="PPAI008114-PA"/>
    </source>
</evidence>
<dbReference type="SUPFAM" id="SSF51735">
    <property type="entry name" value="NAD(P)-binding Rossmann-fold domains"/>
    <property type="match status" value="1"/>
</dbReference>
<keyword evidence="2" id="KW-0560">Oxidoreductase</keyword>
<dbReference type="EnsemblMetazoa" id="PPAI008114-RA">
    <property type="protein sequence ID" value="PPAI008114-PA"/>
    <property type="gene ID" value="PPAI008114"/>
</dbReference>
<dbReference type="InterPro" id="IPR036291">
    <property type="entry name" value="NAD(P)-bd_dom_sf"/>
</dbReference>
<dbReference type="VEuPathDB" id="VectorBase:PPAI008114"/>